<keyword evidence="8" id="KW-1185">Reference proteome</keyword>
<dbReference type="SUPFAM" id="SSF88946">
    <property type="entry name" value="Sigma2 domain of RNA polymerase sigma factors"/>
    <property type="match status" value="1"/>
</dbReference>
<evidence type="ECO:0000259" key="6">
    <source>
        <dbReference type="Pfam" id="PF08281"/>
    </source>
</evidence>
<comment type="similarity">
    <text evidence="1">Belongs to the sigma-70 factor family. ECF subfamily.</text>
</comment>
<evidence type="ECO:0000256" key="1">
    <source>
        <dbReference type="ARBA" id="ARBA00010641"/>
    </source>
</evidence>
<dbReference type="Gene3D" id="1.10.1740.10">
    <property type="match status" value="1"/>
</dbReference>
<evidence type="ECO:0000256" key="4">
    <source>
        <dbReference type="ARBA" id="ARBA00023163"/>
    </source>
</evidence>
<dbReference type="InterPro" id="IPR013324">
    <property type="entry name" value="RNA_pol_sigma_r3/r4-like"/>
</dbReference>
<evidence type="ECO:0000256" key="2">
    <source>
        <dbReference type="ARBA" id="ARBA00023015"/>
    </source>
</evidence>
<feature type="domain" description="RNA polymerase sigma factor 70 region 4 type 2" evidence="6">
    <location>
        <begin position="109"/>
        <end position="158"/>
    </location>
</feature>
<dbReference type="InterPro" id="IPR013325">
    <property type="entry name" value="RNA_pol_sigma_r2"/>
</dbReference>
<gene>
    <name evidence="7" type="ORF">GNP35_13125</name>
</gene>
<evidence type="ECO:0000313" key="8">
    <source>
        <dbReference type="Proteomes" id="UP000439994"/>
    </source>
</evidence>
<dbReference type="GO" id="GO:0006352">
    <property type="term" value="P:DNA-templated transcription initiation"/>
    <property type="evidence" value="ECO:0007669"/>
    <property type="project" value="InterPro"/>
</dbReference>
<accession>A0A6N8FB43</accession>
<comment type="caution">
    <text evidence="7">The sequence shown here is derived from an EMBL/GenBank/DDBJ whole genome shotgun (WGS) entry which is preliminary data.</text>
</comment>
<dbReference type="InterPro" id="IPR007627">
    <property type="entry name" value="RNA_pol_sigma70_r2"/>
</dbReference>
<dbReference type="NCBIfam" id="TIGR02937">
    <property type="entry name" value="sigma70-ECF"/>
    <property type="match status" value="1"/>
</dbReference>
<evidence type="ECO:0000259" key="5">
    <source>
        <dbReference type="Pfam" id="PF04542"/>
    </source>
</evidence>
<dbReference type="InterPro" id="IPR039425">
    <property type="entry name" value="RNA_pol_sigma-70-like"/>
</dbReference>
<dbReference type="Pfam" id="PF08281">
    <property type="entry name" value="Sigma70_r4_2"/>
    <property type="match status" value="1"/>
</dbReference>
<dbReference type="OrthoDB" id="9782108at2"/>
<dbReference type="InterPro" id="IPR014284">
    <property type="entry name" value="RNA_pol_sigma-70_dom"/>
</dbReference>
<keyword evidence="2" id="KW-0805">Transcription regulation</keyword>
<name>A0A6N8FB43_9GAMM</name>
<protein>
    <submittedName>
        <fullName evidence="7">Sigma-70 family RNA polymerase sigma factor</fullName>
    </submittedName>
</protein>
<proteinExistence type="inferred from homology"/>
<reference evidence="7 8" key="1">
    <citation type="submission" date="2019-11" db="EMBL/GenBank/DDBJ databases">
        <title>P. haliotis isolates from Z. marina roots.</title>
        <authorList>
            <person name="Cohen M."/>
            <person name="Jospin G."/>
            <person name="Eisen J.A."/>
            <person name="Coil D.A."/>
        </authorList>
    </citation>
    <scope>NUCLEOTIDE SEQUENCE [LARGE SCALE GENOMIC DNA]</scope>
    <source>
        <strain evidence="7 8">UCD-MCMsp1aY</strain>
    </source>
</reference>
<dbReference type="InterPro" id="IPR013249">
    <property type="entry name" value="RNA_pol_sigma70_r4_t2"/>
</dbReference>
<dbReference type="PANTHER" id="PTHR43133:SF45">
    <property type="entry name" value="RNA POLYMERASE ECF-TYPE SIGMA FACTOR"/>
    <property type="match status" value="1"/>
</dbReference>
<sequence>MSEYQQNFESIISKYRLSLFKVASTFEADPTLRLDLLQEMFVAIWQALASFKEQSSLHTFIYKVAYNQALTHVTKQRKNQNFDELTDSIECKRSDIESHVSALQSLSYLTNKIGKLPIIQRQLITLSLEGVCYNDMADISGLSVTNVGVQLNRAKTKLNKLLERE</sequence>
<dbReference type="InterPro" id="IPR036388">
    <property type="entry name" value="WH-like_DNA-bd_sf"/>
</dbReference>
<dbReference type="GO" id="GO:0016987">
    <property type="term" value="F:sigma factor activity"/>
    <property type="evidence" value="ECO:0007669"/>
    <property type="project" value="UniProtKB-KW"/>
</dbReference>
<evidence type="ECO:0000256" key="3">
    <source>
        <dbReference type="ARBA" id="ARBA00023082"/>
    </source>
</evidence>
<dbReference type="PANTHER" id="PTHR43133">
    <property type="entry name" value="RNA POLYMERASE ECF-TYPE SIGMA FACTO"/>
    <property type="match status" value="1"/>
</dbReference>
<dbReference type="SUPFAM" id="SSF88659">
    <property type="entry name" value="Sigma3 and sigma4 domains of RNA polymerase sigma factors"/>
    <property type="match status" value="1"/>
</dbReference>
<dbReference type="EMBL" id="WOCD01000005">
    <property type="protein sequence ID" value="MUH73344.1"/>
    <property type="molecule type" value="Genomic_DNA"/>
</dbReference>
<keyword evidence="3" id="KW-0731">Sigma factor</keyword>
<dbReference type="GO" id="GO:0003677">
    <property type="term" value="F:DNA binding"/>
    <property type="evidence" value="ECO:0007669"/>
    <property type="project" value="InterPro"/>
</dbReference>
<feature type="domain" description="RNA polymerase sigma-70 region 2" evidence="5">
    <location>
        <begin position="12"/>
        <end position="78"/>
    </location>
</feature>
<dbReference type="Gene3D" id="1.10.10.10">
    <property type="entry name" value="Winged helix-like DNA-binding domain superfamily/Winged helix DNA-binding domain"/>
    <property type="match status" value="1"/>
</dbReference>
<keyword evidence="4" id="KW-0804">Transcription</keyword>
<dbReference type="Pfam" id="PF04542">
    <property type="entry name" value="Sigma70_r2"/>
    <property type="match status" value="1"/>
</dbReference>
<evidence type="ECO:0000313" key="7">
    <source>
        <dbReference type="EMBL" id="MUH73344.1"/>
    </source>
</evidence>
<organism evidence="7 8">
    <name type="scientific">Psychrosphaera haliotis</name>
    <dbReference type="NCBI Taxonomy" id="555083"/>
    <lineage>
        <taxon>Bacteria</taxon>
        <taxon>Pseudomonadati</taxon>
        <taxon>Pseudomonadota</taxon>
        <taxon>Gammaproteobacteria</taxon>
        <taxon>Alteromonadales</taxon>
        <taxon>Pseudoalteromonadaceae</taxon>
        <taxon>Psychrosphaera</taxon>
    </lineage>
</organism>
<dbReference type="Proteomes" id="UP000439994">
    <property type="component" value="Unassembled WGS sequence"/>
</dbReference>
<dbReference type="RefSeq" id="WP_155696549.1">
    <property type="nucleotide sequence ID" value="NZ_WOCD01000005.1"/>
</dbReference>
<dbReference type="AlphaFoldDB" id="A0A6N8FB43"/>